<dbReference type="InterPro" id="IPR011761">
    <property type="entry name" value="ATP-grasp"/>
</dbReference>
<dbReference type="PANTHER" id="PTHR43585">
    <property type="entry name" value="FUMIPYRROLE BIOSYNTHESIS PROTEIN C"/>
    <property type="match status" value="1"/>
</dbReference>
<dbReference type="GO" id="GO:0016874">
    <property type="term" value="F:ligase activity"/>
    <property type="evidence" value="ECO:0007669"/>
    <property type="project" value="UniProtKB-KW"/>
</dbReference>
<dbReference type="PANTHER" id="PTHR43585:SF2">
    <property type="entry name" value="ATP-GRASP ENZYME FSQD"/>
    <property type="match status" value="1"/>
</dbReference>
<gene>
    <name evidence="6" type="ORF">BU204_05985</name>
</gene>
<dbReference type="GO" id="GO:0005524">
    <property type="term" value="F:ATP binding"/>
    <property type="evidence" value="ECO:0007669"/>
    <property type="project" value="UniProtKB-UniRule"/>
</dbReference>
<reference evidence="6 7" key="1">
    <citation type="submission" date="2016-12" db="EMBL/GenBank/DDBJ databases">
        <title>The draft genome sequence of Actinophytocola sp. 11-183.</title>
        <authorList>
            <person name="Wang W."/>
            <person name="Yuan L."/>
        </authorList>
    </citation>
    <scope>NUCLEOTIDE SEQUENCE [LARGE SCALE GENOMIC DNA]</scope>
    <source>
        <strain evidence="6 7">11-183</strain>
    </source>
</reference>
<proteinExistence type="predicted"/>
<feature type="domain" description="ATP-grasp" evidence="5">
    <location>
        <begin position="108"/>
        <end position="308"/>
    </location>
</feature>
<keyword evidence="1" id="KW-0436">Ligase</keyword>
<keyword evidence="7" id="KW-1185">Reference proteome</keyword>
<dbReference type="InterPro" id="IPR052032">
    <property type="entry name" value="ATP-dep_AA_Ligase"/>
</dbReference>
<evidence type="ECO:0000256" key="4">
    <source>
        <dbReference type="PROSITE-ProRule" id="PRU00409"/>
    </source>
</evidence>
<dbReference type="OrthoDB" id="24041at2"/>
<dbReference type="AlphaFoldDB" id="A0A1Q8CVY8"/>
<organism evidence="6 7">
    <name type="scientific">Actinophytocola xanthii</name>
    <dbReference type="NCBI Taxonomy" id="1912961"/>
    <lineage>
        <taxon>Bacteria</taxon>
        <taxon>Bacillati</taxon>
        <taxon>Actinomycetota</taxon>
        <taxon>Actinomycetes</taxon>
        <taxon>Pseudonocardiales</taxon>
        <taxon>Pseudonocardiaceae</taxon>
    </lineage>
</organism>
<dbReference type="RefSeq" id="WP_075124529.1">
    <property type="nucleotide sequence ID" value="NZ_MSIE01000007.1"/>
</dbReference>
<protein>
    <recommendedName>
        <fullName evidence="5">ATP-grasp domain-containing protein</fullName>
    </recommendedName>
</protein>
<evidence type="ECO:0000256" key="3">
    <source>
        <dbReference type="ARBA" id="ARBA00022840"/>
    </source>
</evidence>
<dbReference type="GO" id="GO:0046872">
    <property type="term" value="F:metal ion binding"/>
    <property type="evidence" value="ECO:0007669"/>
    <property type="project" value="InterPro"/>
</dbReference>
<dbReference type="Proteomes" id="UP000185596">
    <property type="component" value="Unassembled WGS sequence"/>
</dbReference>
<comment type="caution">
    <text evidence="6">The sequence shown here is derived from an EMBL/GenBank/DDBJ whole genome shotgun (WGS) entry which is preliminary data.</text>
</comment>
<dbReference type="EMBL" id="MSIE01000007">
    <property type="protein sequence ID" value="OLF18502.1"/>
    <property type="molecule type" value="Genomic_DNA"/>
</dbReference>
<evidence type="ECO:0000256" key="1">
    <source>
        <dbReference type="ARBA" id="ARBA00022598"/>
    </source>
</evidence>
<dbReference type="PROSITE" id="PS50975">
    <property type="entry name" value="ATP_GRASP"/>
    <property type="match status" value="1"/>
</dbReference>
<keyword evidence="3 4" id="KW-0067">ATP-binding</keyword>
<evidence type="ECO:0000259" key="5">
    <source>
        <dbReference type="PROSITE" id="PS50975"/>
    </source>
</evidence>
<name>A0A1Q8CVY8_9PSEU</name>
<dbReference type="Gene3D" id="3.30.470.20">
    <property type="entry name" value="ATP-grasp fold, B domain"/>
    <property type="match status" value="1"/>
</dbReference>
<accession>A0A1Q8CVY8</accession>
<evidence type="ECO:0000313" key="7">
    <source>
        <dbReference type="Proteomes" id="UP000185596"/>
    </source>
</evidence>
<evidence type="ECO:0000313" key="6">
    <source>
        <dbReference type="EMBL" id="OLF18502.1"/>
    </source>
</evidence>
<keyword evidence="2 4" id="KW-0547">Nucleotide-binding</keyword>
<sequence length="431" mass="45876">MKARVGVVLSPRGAATVRDILLAAGEDIEVVALLRPEVRLGWPGFAGLVERLFGRLVEVDEDHLDVPGGPLRGVVTFADAELELAAAIGRHLGVRHRRAEPADKLLQRRRLHDAGLSAVTARPLAGPEDLSAARAELGLPFVVKPRRGAGGAHVVVVDSERRCAEVQRSWSHGVARYAEGFIPTATSAPRSWRADYVSVEVQSVGGHHEVITLFGKLPVVTREGQIATTGDLLPCGLSPELRGRVEDLVLAAHRALELDDGVSHTEVKLGAAGPEVIEVNCRVGGHLSRLLNRRHGFDLVRQALLVTAGLAPRPLPVEAGTRAVAGMFVPFASVEGPVRSRVSPAELRAAGAAAVDELAREGAPRSYTDGIACNVVLDREDEDELRRTAAGLLARVGELFAADGIGRHDWTEDMIELLAVGEGTPVPGRGR</sequence>
<dbReference type="SUPFAM" id="SSF56059">
    <property type="entry name" value="Glutathione synthetase ATP-binding domain-like"/>
    <property type="match status" value="1"/>
</dbReference>
<evidence type="ECO:0000256" key="2">
    <source>
        <dbReference type="ARBA" id="ARBA00022741"/>
    </source>
</evidence>
<dbReference type="STRING" id="1912961.BU204_05985"/>